<gene>
    <name evidence="4" type="ORF">ACFSQJ_18410</name>
</gene>
<feature type="transmembrane region" description="Helical" evidence="1">
    <location>
        <begin position="79"/>
        <end position="96"/>
    </location>
</feature>
<dbReference type="PANTHER" id="PTHR30273:SF2">
    <property type="entry name" value="PROTEIN FECR"/>
    <property type="match status" value="1"/>
</dbReference>
<accession>A0ABW5MZS2</accession>
<evidence type="ECO:0000313" key="5">
    <source>
        <dbReference type="Proteomes" id="UP001597526"/>
    </source>
</evidence>
<keyword evidence="5" id="KW-1185">Reference proteome</keyword>
<protein>
    <submittedName>
        <fullName evidence="4">FecR family protein</fullName>
    </submittedName>
</protein>
<proteinExistence type="predicted"/>
<comment type="caution">
    <text evidence="4">The sequence shown here is derived from an EMBL/GenBank/DDBJ whole genome shotgun (WGS) entry which is preliminary data.</text>
</comment>
<dbReference type="Gene3D" id="2.60.120.1440">
    <property type="match status" value="1"/>
</dbReference>
<dbReference type="InterPro" id="IPR012373">
    <property type="entry name" value="Ferrdict_sens_TM"/>
</dbReference>
<dbReference type="Gene3D" id="3.55.50.30">
    <property type="match status" value="1"/>
</dbReference>
<evidence type="ECO:0000259" key="3">
    <source>
        <dbReference type="Pfam" id="PF16344"/>
    </source>
</evidence>
<dbReference type="Proteomes" id="UP001597526">
    <property type="component" value="Unassembled WGS sequence"/>
</dbReference>
<dbReference type="EMBL" id="JBHULB010000082">
    <property type="protein sequence ID" value="MFD2588905.1"/>
    <property type="molecule type" value="Genomic_DNA"/>
</dbReference>
<organism evidence="4 5">
    <name type="scientific">Croceitalea marina</name>
    <dbReference type="NCBI Taxonomy" id="1775166"/>
    <lineage>
        <taxon>Bacteria</taxon>
        <taxon>Pseudomonadati</taxon>
        <taxon>Bacteroidota</taxon>
        <taxon>Flavobacteriia</taxon>
        <taxon>Flavobacteriales</taxon>
        <taxon>Flavobacteriaceae</taxon>
        <taxon>Croceitalea</taxon>
    </lineage>
</organism>
<reference evidence="5" key="1">
    <citation type="journal article" date="2019" name="Int. J. Syst. Evol. Microbiol.">
        <title>The Global Catalogue of Microorganisms (GCM) 10K type strain sequencing project: providing services to taxonomists for standard genome sequencing and annotation.</title>
        <authorList>
            <consortium name="The Broad Institute Genomics Platform"/>
            <consortium name="The Broad Institute Genome Sequencing Center for Infectious Disease"/>
            <person name="Wu L."/>
            <person name="Ma J."/>
        </authorList>
    </citation>
    <scope>NUCLEOTIDE SEQUENCE [LARGE SCALE GENOMIC DNA]</scope>
    <source>
        <strain evidence="5">KCTC 52368</strain>
    </source>
</reference>
<keyword evidence="1" id="KW-0812">Transmembrane</keyword>
<feature type="domain" description="FecR protein" evidence="2">
    <location>
        <begin position="184"/>
        <end position="274"/>
    </location>
</feature>
<dbReference type="InterPro" id="IPR006860">
    <property type="entry name" value="FecR"/>
</dbReference>
<name>A0ABW5MZS2_9FLAO</name>
<sequence length="390" mass="44887">MTKYSLLINKFLEKKISTQERDELRSWVSESDEHMNLFKNSVKDFYEDKIQDYDSDLAFKKFMTTVRSQEKSKRGYIRFLRYAAILIVLLSIGILTKNRFDQSESNTGIELVETENTAPTGNNIVIKLSDGSIKTITADGNELIKDADGNVIADKESNSLSFEDNNDSKTDLEERYNEVYIPFGQKFELKLSDGTKVWLNSGSKLRFPQKFSPSKKHRMVYLEGEAFFDVSSNKELPFIVNTQEIDIKVLGTEFNVSSYKDDKYISTTLVEGSVSVYEARTPDNAILLTPSYQANYDKFGNKLSKKIVDTNDYTAWMHNRLVINNLTFSQILVKLERRHHVKIINNVERLNDATYKGEFENEDIESILKTISLSTPFNFEKDQSTIIITK</sequence>
<dbReference type="PANTHER" id="PTHR30273">
    <property type="entry name" value="PERIPLASMIC SIGNAL SENSOR AND SIGMA FACTOR ACTIVATOR FECR-RELATED"/>
    <property type="match status" value="1"/>
</dbReference>
<dbReference type="Pfam" id="PF04773">
    <property type="entry name" value="FecR"/>
    <property type="match status" value="1"/>
</dbReference>
<keyword evidence="1" id="KW-0472">Membrane</keyword>
<feature type="domain" description="Protein FecR C-terminal" evidence="3">
    <location>
        <begin position="320"/>
        <end position="388"/>
    </location>
</feature>
<dbReference type="InterPro" id="IPR032508">
    <property type="entry name" value="FecR_C"/>
</dbReference>
<dbReference type="RefSeq" id="WP_377768369.1">
    <property type="nucleotide sequence ID" value="NZ_JBHULB010000082.1"/>
</dbReference>
<evidence type="ECO:0000256" key="1">
    <source>
        <dbReference type="SAM" id="Phobius"/>
    </source>
</evidence>
<keyword evidence="1" id="KW-1133">Transmembrane helix</keyword>
<dbReference type="Pfam" id="PF16344">
    <property type="entry name" value="FecR_C"/>
    <property type="match status" value="1"/>
</dbReference>
<evidence type="ECO:0000313" key="4">
    <source>
        <dbReference type="EMBL" id="MFD2588905.1"/>
    </source>
</evidence>
<evidence type="ECO:0000259" key="2">
    <source>
        <dbReference type="Pfam" id="PF04773"/>
    </source>
</evidence>